<dbReference type="PANTHER" id="PTHR43857">
    <property type="entry name" value="BLR7761 PROTEIN"/>
    <property type="match status" value="1"/>
</dbReference>
<proteinExistence type="predicted"/>
<dbReference type="InterPro" id="IPR035959">
    <property type="entry name" value="RutC-like_sf"/>
</dbReference>
<dbReference type="STRING" id="1048983.EL17_18120"/>
<dbReference type="InterPro" id="IPR006175">
    <property type="entry name" value="YjgF/YER057c/UK114"/>
</dbReference>
<protein>
    <submittedName>
        <fullName evidence="1">Uncharacterized protein</fullName>
    </submittedName>
</protein>
<organism evidence="1 2">
    <name type="scientific">Anditalea andensis</name>
    <dbReference type="NCBI Taxonomy" id="1048983"/>
    <lineage>
        <taxon>Bacteria</taxon>
        <taxon>Pseudomonadati</taxon>
        <taxon>Bacteroidota</taxon>
        <taxon>Cytophagia</taxon>
        <taxon>Cytophagales</taxon>
        <taxon>Cytophagaceae</taxon>
        <taxon>Anditalea</taxon>
    </lineage>
</organism>
<dbReference type="CDD" id="cd00448">
    <property type="entry name" value="YjgF_YER057c_UK114_family"/>
    <property type="match status" value="1"/>
</dbReference>
<sequence>MTTEGKGTTIYIGGQDAVNEMGEIVGKGELAKQTEKVIINIKTALSACGATFDNLLELTFYMVEDQYIKRSIKISQEFFGHMTSPPVVSVLLVSGLAHPDFPVEIEGTAFIPG</sequence>
<dbReference type="AlphaFoldDB" id="A0A074KRT7"/>
<dbReference type="Proteomes" id="UP000027821">
    <property type="component" value="Unassembled WGS sequence"/>
</dbReference>
<dbReference type="eggNOG" id="COG0251">
    <property type="taxonomic scope" value="Bacteria"/>
</dbReference>
<dbReference type="EMBL" id="JMIH01000024">
    <property type="protein sequence ID" value="KEO72656.1"/>
    <property type="molecule type" value="Genomic_DNA"/>
</dbReference>
<dbReference type="Gene3D" id="3.30.1330.40">
    <property type="entry name" value="RutC-like"/>
    <property type="match status" value="1"/>
</dbReference>
<comment type="caution">
    <text evidence="1">The sequence shown here is derived from an EMBL/GenBank/DDBJ whole genome shotgun (WGS) entry which is preliminary data.</text>
</comment>
<evidence type="ECO:0000313" key="2">
    <source>
        <dbReference type="Proteomes" id="UP000027821"/>
    </source>
</evidence>
<dbReference type="PANTHER" id="PTHR43857:SF1">
    <property type="entry name" value="YJGH FAMILY PROTEIN"/>
    <property type="match status" value="1"/>
</dbReference>
<keyword evidence="2" id="KW-1185">Reference proteome</keyword>
<name>A0A074KRT7_9BACT</name>
<dbReference type="SUPFAM" id="SSF55298">
    <property type="entry name" value="YjgF-like"/>
    <property type="match status" value="1"/>
</dbReference>
<gene>
    <name evidence="1" type="ORF">EL17_18120</name>
</gene>
<reference evidence="1 2" key="1">
    <citation type="submission" date="2014-04" db="EMBL/GenBank/DDBJ databases">
        <title>Characterization and application of a salt tolerant electro-active bacterium.</title>
        <authorList>
            <person name="Yang L."/>
            <person name="Wei S."/>
            <person name="Tay Q.X.M."/>
        </authorList>
    </citation>
    <scope>NUCLEOTIDE SEQUENCE [LARGE SCALE GENOMIC DNA]</scope>
    <source>
        <strain evidence="1 2">LY1</strain>
    </source>
</reference>
<evidence type="ECO:0000313" key="1">
    <source>
        <dbReference type="EMBL" id="KEO72656.1"/>
    </source>
</evidence>
<accession>A0A074KRT7</accession>
<dbReference type="Pfam" id="PF01042">
    <property type="entry name" value="Ribonuc_L-PSP"/>
    <property type="match status" value="1"/>
</dbReference>